<dbReference type="EMBL" id="ANPB02000007">
    <property type="protein sequence ID" value="KAF4478956.1"/>
    <property type="molecule type" value="Genomic_DNA"/>
</dbReference>
<dbReference type="InParanoid" id="A0A7J6IPW9"/>
<dbReference type="Proteomes" id="UP000011096">
    <property type="component" value="Unassembled WGS sequence"/>
</dbReference>
<reference evidence="2 3" key="2">
    <citation type="submission" date="2020-04" db="EMBL/GenBank/DDBJ databases">
        <title>Genome sequencing and assembly of multiple isolates from the Colletotrichum gloeosporioides species complex.</title>
        <authorList>
            <person name="Gan P."/>
            <person name="Shirasu K."/>
        </authorList>
    </citation>
    <scope>NUCLEOTIDE SEQUENCE [LARGE SCALE GENOMIC DNA]</scope>
    <source>
        <strain evidence="2 3">Nara gc5</strain>
    </source>
</reference>
<evidence type="ECO:0000313" key="3">
    <source>
        <dbReference type="Proteomes" id="UP000011096"/>
    </source>
</evidence>
<name>A0A7J6IPW9_COLFN</name>
<feature type="region of interest" description="Disordered" evidence="1">
    <location>
        <begin position="1"/>
        <end position="27"/>
    </location>
</feature>
<evidence type="ECO:0000256" key="1">
    <source>
        <dbReference type="SAM" id="MobiDB-lite"/>
    </source>
</evidence>
<evidence type="ECO:0000313" key="2">
    <source>
        <dbReference type="EMBL" id="KAF4478956.1"/>
    </source>
</evidence>
<proteinExistence type="predicted"/>
<feature type="region of interest" description="Disordered" evidence="1">
    <location>
        <begin position="77"/>
        <end position="99"/>
    </location>
</feature>
<dbReference type="RefSeq" id="XP_066007893.1">
    <property type="nucleotide sequence ID" value="XM_066152702.1"/>
</dbReference>
<protein>
    <submittedName>
        <fullName evidence="2">Uncharacterized protein</fullName>
    </submittedName>
</protein>
<dbReference type="AlphaFoldDB" id="A0A7J6IPW9"/>
<feature type="compositionally biased region" description="Pro residues" evidence="1">
    <location>
        <begin position="84"/>
        <end position="99"/>
    </location>
</feature>
<sequence>MRWTSSAADLRSTRGIHRSPQDTLGGSALHPYILPHFVFTQIAQPGQHSTAHNTAPEHSTSIFHLCPAAIRLAAADMPCLRPHGPSPSPPPPSKPRSYS</sequence>
<gene>
    <name evidence="2" type="ORF">CGGC5_v012476</name>
</gene>
<reference evidence="2 3" key="1">
    <citation type="submission" date="2012-08" db="EMBL/GenBank/DDBJ databases">
        <authorList>
            <person name="Gan P.H.P."/>
            <person name="Ikeda K."/>
            <person name="Irieda H."/>
            <person name="Narusaka M."/>
            <person name="O'Connell R.J."/>
            <person name="Narusaka Y."/>
            <person name="Takano Y."/>
            <person name="Kubo Y."/>
            <person name="Shirasu K."/>
        </authorList>
    </citation>
    <scope>NUCLEOTIDE SEQUENCE [LARGE SCALE GENOMIC DNA]</scope>
    <source>
        <strain evidence="2 3">Nara gc5</strain>
    </source>
</reference>
<keyword evidence="3" id="KW-1185">Reference proteome</keyword>
<organism evidence="2 3">
    <name type="scientific">Colletotrichum fructicola (strain Nara gc5)</name>
    <name type="common">Anthracnose fungus</name>
    <name type="synonym">Colletotrichum gloeosporioides (strain Nara gc5)</name>
    <dbReference type="NCBI Taxonomy" id="1213859"/>
    <lineage>
        <taxon>Eukaryota</taxon>
        <taxon>Fungi</taxon>
        <taxon>Dikarya</taxon>
        <taxon>Ascomycota</taxon>
        <taxon>Pezizomycotina</taxon>
        <taxon>Sordariomycetes</taxon>
        <taxon>Hypocreomycetidae</taxon>
        <taxon>Glomerellales</taxon>
        <taxon>Glomerellaceae</taxon>
        <taxon>Colletotrichum</taxon>
        <taxon>Colletotrichum gloeosporioides species complex</taxon>
    </lineage>
</organism>
<accession>A0A7J6IPW9</accession>
<comment type="caution">
    <text evidence="2">The sequence shown here is derived from an EMBL/GenBank/DDBJ whole genome shotgun (WGS) entry which is preliminary data.</text>
</comment>
<dbReference type="GeneID" id="90980210"/>